<gene>
    <name evidence="2" type="ORF">OLEAN_C20780</name>
</gene>
<dbReference type="OrthoDB" id="5721395at2"/>
<evidence type="ECO:0000313" key="2">
    <source>
        <dbReference type="EMBL" id="CCK76254.1"/>
    </source>
</evidence>
<sequence length="356" mass="40170">MLRFSVLFLALMATYWTAQAEQSVYSSLDVVATSEPVPIEDMTNGWDGNYRSGELAFADASFILGFSSDINIAEQNLGTIRIERELRAYYYMSFDKETADFYRALELGNDLDSNKKLDLKVKQFDVVGLSAGYTTPEFSIEDIKFQLGFDLAIYQVRHFQFGSIKGIAEFGSVGAASAVIDYRYDEDKILDHQADVDQGRGMSFSADLLVNYQQWQGALRLKDMANRFQWDNGAYTRGCVNIGGGAQAQCETDGSGSGTYGQEEIIEHIPLTANARLMHLGADVSVHVMRHDLYYRLGLEKGFQTELGRFALFLYHPRLVGASWQTDYFNFQFGADTLKLSKARNIQLNMGVNWRW</sequence>
<dbReference type="HOGENOM" id="CLU_879792_0_0_6"/>
<accession>R4YU03</accession>
<dbReference type="AlphaFoldDB" id="R4YU03"/>
<evidence type="ECO:0000313" key="3">
    <source>
        <dbReference type="Proteomes" id="UP000032749"/>
    </source>
</evidence>
<evidence type="ECO:0000256" key="1">
    <source>
        <dbReference type="SAM" id="SignalP"/>
    </source>
</evidence>
<reference evidence="2 3" key="1">
    <citation type="journal article" date="2013" name="Nat. Commun.">
        <title>Genome sequence and functional genomic analysis of the oil-degrading bacterium Oleispira antarctica.</title>
        <authorList>
            <person name="Kube M."/>
            <person name="Chernikova T.N."/>
            <person name="Al-Ramahi Y."/>
            <person name="Beloqui A."/>
            <person name="Lopez-Cortez N."/>
            <person name="Guazzaroni M.E."/>
            <person name="Heipieper H.J."/>
            <person name="Klages S."/>
            <person name="Kotsyurbenko O.R."/>
            <person name="Langer I."/>
            <person name="Nechitaylo T.Y."/>
            <person name="Lunsdorf H."/>
            <person name="Fernandez M."/>
            <person name="Juarez S."/>
            <person name="Ciordia S."/>
            <person name="Singer A."/>
            <person name="Kagan O."/>
            <person name="Egorova O."/>
            <person name="Petit P.A."/>
            <person name="Stogios P."/>
            <person name="Kim Y."/>
            <person name="Tchigvintsev A."/>
            <person name="Flick R."/>
            <person name="Denaro R."/>
            <person name="Genovese M."/>
            <person name="Albar J.P."/>
            <person name="Reva O.N."/>
            <person name="Martinez-Gomariz M."/>
            <person name="Tran H."/>
            <person name="Ferrer M."/>
            <person name="Savchenko A."/>
            <person name="Yakunin A.F."/>
            <person name="Yakimov M.M."/>
            <person name="Golyshina O.V."/>
            <person name="Reinhardt R."/>
            <person name="Golyshin P.N."/>
        </authorList>
    </citation>
    <scope>NUCLEOTIDE SEQUENCE [LARGE SCALE GENOMIC DNA]</scope>
</reference>
<organism evidence="2 3">
    <name type="scientific">Oleispira antarctica RB-8</name>
    <dbReference type="NCBI Taxonomy" id="698738"/>
    <lineage>
        <taxon>Bacteria</taxon>
        <taxon>Pseudomonadati</taxon>
        <taxon>Pseudomonadota</taxon>
        <taxon>Gammaproteobacteria</taxon>
        <taxon>Oceanospirillales</taxon>
        <taxon>Oceanospirillaceae</taxon>
        <taxon>Oleispira</taxon>
    </lineage>
</organism>
<keyword evidence="1" id="KW-0732">Signal</keyword>
<proteinExistence type="predicted"/>
<dbReference type="Proteomes" id="UP000032749">
    <property type="component" value="Chromosome"/>
</dbReference>
<dbReference type="EMBL" id="FO203512">
    <property type="protein sequence ID" value="CCK76254.1"/>
    <property type="molecule type" value="Genomic_DNA"/>
</dbReference>
<feature type="signal peptide" evidence="1">
    <location>
        <begin position="1"/>
        <end position="20"/>
    </location>
</feature>
<keyword evidence="3" id="KW-1185">Reference proteome</keyword>
<feature type="chain" id="PRO_5004374390" evidence="1">
    <location>
        <begin position="21"/>
        <end position="356"/>
    </location>
</feature>
<protein>
    <submittedName>
        <fullName evidence="2">Uncharacterized protein</fullName>
    </submittedName>
</protein>
<name>R4YU03_OLEAN</name>
<dbReference type="STRING" id="698738.OLEAN_C20780"/>
<dbReference type="KEGG" id="oai:OLEAN_C20780"/>